<evidence type="ECO:0000256" key="2">
    <source>
        <dbReference type="ARBA" id="ARBA00022795"/>
    </source>
</evidence>
<reference evidence="5" key="1">
    <citation type="journal article" date="2019" name="Int. J. Syst. Evol. Microbiol.">
        <title>The Global Catalogue of Microorganisms (GCM) 10K type strain sequencing project: providing services to taxonomists for standard genome sequencing and annotation.</title>
        <authorList>
            <consortium name="The Broad Institute Genomics Platform"/>
            <consortium name="The Broad Institute Genome Sequencing Center for Infectious Disease"/>
            <person name="Wu L."/>
            <person name="Ma J."/>
        </authorList>
    </citation>
    <scope>NUCLEOTIDE SEQUENCE [LARGE SCALE GENOMIC DNA]</scope>
    <source>
        <strain evidence="5">CCUG 62953</strain>
    </source>
</reference>
<keyword evidence="2" id="KW-1005">Bacterial flagellum biogenesis</keyword>
<evidence type="ECO:0000256" key="3">
    <source>
        <dbReference type="ARBA" id="ARBA00022884"/>
    </source>
</evidence>
<organism evidence="4 5">
    <name type="scientific">Litorisediminicola beolgyonensis</name>
    <dbReference type="NCBI Taxonomy" id="1173614"/>
    <lineage>
        <taxon>Bacteria</taxon>
        <taxon>Pseudomonadati</taxon>
        <taxon>Pseudomonadota</taxon>
        <taxon>Alphaproteobacteria</taxon>
        <taxon>Rhodobacterales</taxon>
        <taxon>Paracoccaceae</taxon>
        <taxon>Litorisediminicola</taxon>
    </lineage>
</organism>
<keyword evidence="5" id="KW-1185">Reference proteome</keyword>
<comment type="caution">
    <text evidence="4">The sequence shown here is derived from an EMBL/GenBank/DDBJ whole genome shotgun (WGS) entry which is preliminary data.</text>
</comment>
<proteinExistence type="predicted"/>
<evidence type="ECO:0000256" key="1">
    <source>
        <dbReference type="ARBA" id="ARBA00022491"/>
    </source>
</evidence>
<accession>A0ABW3ZFV2</accession>
<keyword evidence="4" id="KW-0966">Cell projection</keyword>
<dbReference type="InterPro" id="IPR009967">
    <property type="entry name" value="Flagellum_FlbT"/>
</dbReference>
<keyword evidence="1" id="KW-0678">Repressor</keyword>
<protein>
    <submittedName>
        <fullName evidence="4">Flagellar biosynthesis repressor FlbT</fullName>
    </submittedName>
</protein>
<dbReference type="EMBL" id="JBHTMU010000008">
    <property type="protein sequence ID" value="MFD1342027.1"/>
    <property type="molecule type" value="Genomic_DNA"/>
</dbReference>
<keyword evidence="4" id="KW-0969">Cilium</keyword>
<name>A0ABW3ZFV2_9RHOB</name>
<keyword evidence="3" id="KW-0694">RNA-binding</keyword>
<dbReference type="Proteomes" id="UP001597135">
    <property type="component" value="Unassembled WGS sequence"/>
</dbReference>
<evidence type="ECO:0000313" key="4">
    <source>
        <dbReference type="EMBL" id="MFD1342027.1"/>
    </source>
</evidence>
<gene>
    <name evidence="4" type="ORF">ACFQ4E_06325</name>
</gene>
<dbReference type="RefSeq" id="WP_386802093.1">
    <property type="nucleotide sequence ID" value="NZ_JBHTMU010000008.1"/>
</dbReference>
<dbReference type="Pfam" id="PF07378">
    <property type="entry name" value="FlbT"/>
    <property type="match status" value="1"/>
</dbReference>
<keyword evidence="4" id="KW-0282">Flagellum</keyword>
<sequence length="152" mass="16513">MALALTLKPNERVIINGCALVNANRRQTIYIESMADVVRGSDLLDEKAAATPATRVYFMIQTALTQVKHRETLVPLIQKDLAQLACVFGGASLSSIFKSANFISSGDFYKAMAALRPVIKHERELFERIEARKAAEAGHAETPSASHGVAAE</sequence>
<evidence type="ECO:0000313" key="5">
    <source>
        <dbReference type="Proteomes" id="UP001597135"/>
    </source>
</evidence>